<dbReference type="PANTHER" id="PTHR30337">
    <property type="entry name" value="COMPONENT OF ATP-DEPENDENT DSDNA EXONUCLEASE"/>
    <property type="match status" value="1"/>
</dbReference>
<dbReference type="InterPro" id="IPR029052">
    <property type="entry name" value="Metallo-depent_PP-like"/>
</dbReference>
<dbReference type="Proteomes" id="UP001241747">
    <property type="component" value="Unassembled WGS sequence"/>
</dbReference>
<dbReference type="PIRSF" id="PIRSF033091">
    <property type="entry name" value="Pesterase_YhaO"/>
    <property type="match status" value="1"/>
</dbReference>
<evidence type="ECO:0000259" key="2">
    <source>
        <dbReference type="Pfam" id="PF00149"/>
    </source>
</evidence>
<dbReference type="GO" id="GO:0004527">
    <property type="term" value="F:exonuclease activity"/>
    <property type="evidence" value="ECO:0007669"/>
    <property type="project" value="UniProtKB-KW"/>
</dbReference>
<dbReference type="InterPro" id="IPR014576">
    <property type="entry name" value="Pesterase_YhaO"/>
</dbReference>
<protein>
    <submittedName>
        <fullName evidence="3">DNA repair exonuclease SbcCD nuclease subunit</fullName>
    </submittedName>
</protein>
<accession>A0ABU0LBX4</accession>
<evidence type="ECO:0000256" key="1">
    <source>
        <dbReference type="ARBA" id="ARBA00022801"/>
    </source>
</evidence>
<dbReference type="PANTHER" id="PTHR30337:SF7">
    <property type="entry name" value="PHOSPHOESTERASE"/>
    <property type="match status" value="1"/>
</dbReference>
<dbReference type="InterPro" id="IPR041796">
    <property type="entry name" value="Mre11_N"/>
</dbReference>
<gene>
    <name evidence="3" type="ORF">QOZ94_001411</name>
</gene>
<evidence type="ECO:0000313" key="3">
    <source>
        <dbReference type="EMBL" id="MDQ0504629.1"/>
    </source>
</evidence>
<dbReference type="SUPFAM" id="SSF56300">
    <property type="entry name" value="Metallo-dependent phosphatases"/>
    <property type="match status" value="1"/>
</dbReference>
<evidence type="ECO:0000313" key="4">
    <source>
        <dbReference type="Proteomes" id="UP001241747"/>
    </source>
</evidence>
<keyword evidence="3" id="KW-0269">Exonuclease</keyword>
<dbReference type="CDD" id="cd00840">
    <property type="entry name" value="MPP_Mre11_N"/>
    <property type="match status" value="1"/>
</dbReference>
<comment type="caution">
    <text evidence="3">The sequence shown here is derived from an EMBL/GenBank/DDBJ whole genome shotgun (WGS) entry which is preliminary data.</text>
</comment>
<reference evidence="3 4" key="1">
    <citation type="submission" date="2023-07" db="EMBL/GenBank/DDBJ databases">
        <title>Genomic Encyclopedia of Type Strains, Phase IV (KMG-IV): sequencing the most valuable type-strain genomes for metagenomic binning, comparative biology and taxonomic classification.</title>
        <authorList>
            <person name="Goeker M."/>
        </authorList>
    </citation>
    <scope>NUCLEOTIDE SEQUENCE [LARGE SCALE GENOMIC DNA]</scope>
    <source>
        <strain evidence="3 4">DSM 3770</strain>
    </source>
</reference>
<dbReference type="EMBL" id="JAUSVY010000003">
    <property type="protein sequence ID" value="MDQ0504629.1"/>
    <property type="molecule type" value="Genomic_DNA"/>
</dbReference>
<dbReference type="InterPro" id="IPR050535">
    <property type="entry name" value="DNA_Repair-Maintenance_Comp"/>
</dbReference>
<dbReference type="InterPro" id="IPR004843">
    <property type="entry name" value="Calcineurin-like_PHP"/>
</dbReference>
<sequence>MAPRSFQFLHAADLHLDSPLRGLARRGPEALAFADASRQALENLVSAALARKVAFLVIAGDIYDGDWKDFSTGHVFVRQMSRLAREGIRVFIVSGNHDAASVITSDLPLPRNVHRFPVDAVESVPLPELQVALHGRGFAQRHVARNLSLDYPAALPGHFNIGVLHTSLTGREGHEVYAPCTVADLERTGYDYWALGHIHQREVVAQRPAIVFPGNLQGRHARETGPKGATLVRVEDGRIVALEALTLDAARFDAVAVDLTGVSARDTLLEKVRSALSDAVDRADGRPLAARLTLTGVSPLASALRADPIQLHEDMVALAAEVSDALLIEKVSTRLEGPRPEAAPMLADFGQILAAVAADPQVRADIRDTLRKLHDKAPKPVLKALSQAREDAGDDAGDDLDTQLAAAIAEAEEAILARLADPDGTAS</sequence>
<keyword evidence="1" id="KW-0378">Hydrolase</keyword>
<keyword evidence="4" id="KW-1185">Reference proteome</keyword>
<keyword evidence="3" id="KW-0540">Nuclease</keyword>
<feature type="domain" description="Calcineurin-like phosphoesterase" evidence="2">
    <location>
        <begin position="7"/>
        <end position="200"/>
    </location>
</feature>
<dbReference type="RefSeq" id="WP_237347799.1">
    <property type="nucleotide sequence ID" value="NZ_JABWGX010000056.1"/>
</dbReference>
<proteinExistence type="predicted"/>
<name>A0ABU0LBX4_XANAG</name>
<dbReference type="Pfam" id="PF00149">
    <property type="entry name" value="Metallophos"/>
    <property type="match status" value="1"/>
</dbReference>
<organism evidence="3 4">
    <name type="scientific">Xanthobacter agilis</name>
    <dbReference type="NCBI Taxonomy" id="47492"/>
    <lineage>
        <taxon>Bacteria</taxon>
        <taxon>Pseudomonadati</taxon>
        <taxon>Pseudomonadota</taxon>
        <taxon>Alphaproteobacteria</taxon>
        <taxon>Hyphomicrobiales</taxon>
        <taxon>Xanthobacteraceae</taxon>
        <taxon>Xanthobacter</taxon>
    </lineage>
</organism>
<dbReference type="Gene3D" id="3.60.21.10">
    <property type="match status" value="1"/>
</dbReference>